<organism evidence="1 2">
    <name type="scientific">Vibrio ichthyoenteri ATCC 700023</name>
    <dbReference type="NCBI Taxonomy" id="870968"/>
    <lineage>
        <taxon>Bacteria</taxon>
        <taxon>Pseudomonadati</taxon>
        <taxon>Pseudomonadota</taxon>
        <taxon>Gammaproteobacteria</taxon>
        <taxon>Vibrionales</taxon>
        <taxon>Vibrionaceae</taxon>
        <taxon>Vibrio</taxon>
    </lineage>
</organism>
<dbReference type="Proteomes" id="UP000004605">
    <property type="component" value="Unassembled WGS sequence"/>
</dbReference>
<dbReference type="RefSeq" id="WP_006711874.1">
    <property type="nucleotide sequence ID" value="NZ_AFWF01000103.1"/>
</dbReference>
<accession>F9S1A3</accession>
<sequence>MSSKNEKSAIAPMAQSQVQTEIWWAVLNHLSAVASLGKDEHLLNAGMMPELIAALKYQSSVDLRQLSSSLTQTGMLWDINQLCRMIRLAAIPKEAQELLLLGANNKVMARYLRTSAAKCKEWREVVEVTPCFRARCVPDKNYQTVLELLDQLCEKHTPMGIPIDELLTIAQQHQVSLGAMWTELEKWDEEDEADKKKQKK</sequence>
<evidence type="ECO:0000313" key="2">
    <source>
        <dbReference type="Proteomes" id="UP000004605"/>
    </source>
</evidence>
<dbReference type="EMBL" id="AFWF01000103">
    <property type="protein sequence ID" value="EGU42038.1"/>
    <property type="molecule type" value="Genomic_DNA"/>
</dbReference>
<proteinExistence type="predicted"/>
<reference evidence="1 2" key="1">
    <citation type="journal article" date="2012" name="Int. J. Syst. Evol. Microbiol.">
        <title>Vibrio caribbeanicus sp. nov., isolated from the marine sponge Scleritoderma cyanea.</title>
        <authorList>
            <person name="Hoffmann M."/>
            <person name="Monday S.R."/>
            <person name="Allard M.W."/>
            <person name="Strain E.A."/>
            <person name="Whittaker P."/>
            <person name="Naum M."/>
            <person name="McCarthy P.J."/>
            <person name="Lopez J.V."/>
            <person name="Fischer M."/>
            <person name="Brown E.W."/>
        </authorList>
    </citation>
    <scope>NUCLEOTIDE SEQUENCE [LARGE SCALE GENOMIC DNA]</scope>
    <source>
        <strain evidence="1 2">ATCC 700023</strain>
    </source>
</reference>
<keyword evidence="2" id="KW-1185">Reference proteome</keyword>
<protein>
    <submittedName>
        <fullName evidence="1">Uncharacterized protein</fullName>
    </submittedName>
</protein>
<dbReference type="OrthoDB" id="9851822at2"/>
<dbReference type="AlphaFoldDB" id="F9S1A3"/>
<comment type="caution">
    <text evidence="1">The sequence shown here is derived from an EMBL/GenBank/DDBJ whole genome shotgun (WGS) entry which is preliminary data.</text>
</comment>
<evidence type="ECO:0000313" key="1">
    <source>
        <dbReference type="EMBL" id="EGU42038.1"/>
    </source>
</evidence>
<name>F9S1A3_9VIBR</name>
<gene>
    <name evidence="1" type="ORF">VII00023_01775</name>
</gene>